<comment type="caution">
    <text evidence="1">The sequence shown here is derived from an EMBL/GenBank/DDBJ whole genome shotgun (WGS) entry which is preliminary data.</text>
</comment>
<evidence type="ECO:0008006" key="3">
    <source>
        <dbReference type="Google" id="ProtNLM"/>
    </source>
</evidence>
<protein>
    <recommendedName>
        <fullName evidence="3">Phage tail protein</fullName>
    </recommendedName>
</protein>
<dbReference type="GeneID" id="69000381"/>
<sequence length="626" mass="66377">MATQILITDAGRAALVAPGNGGTSAHQVTAIGLANAPFVADKGLTKLPNELKRITTFGGANIAPDTIHATLKDDTADQYSLYGFGLYLENGVLLAAYGQATPIMEKSPAALLLLSTDLQFATIDATQLVFGDASFLNPPATTERQGVVELATQAEVDAGADDTRAVTPKTAATRYASLAGSTFTGDVWVDRGNANGYYVLNGMSETYRAIVWKTDRVTRWEMGTDNGAETGSNTGSHWYLSRIGDDGKWIDNVLWISRTTGVINFSKRPTVDGKTVWDAGNFSPDNYVPIAGGTMNGDLAFEPGKRLVLAEGGLANPSLTFANDGKPDTGLYHSGDGFFGVTCNGVSVARFTPTLTAFDQPVTGPTPAQGDRSTRFATTEWVLAALSTTAVGQIVFEPRATVRAGFLKANGALVNRADYPALWAYAQASGALVSDDEWQKGRVGCFSSGVGETTFRLPEMRGEFIRGWDDARGIDANRMIGSWQDSANRSHSHGASASEGGDHIHSAWTDVQGWHGHHGWTAGAGAHNHVNGVFSRLLRPPYPGSLTGSDQEGSGIEQAVGPNDSADLAWVNDHGHEFNTEGSGNHGHNIGIGWNGHHGHAITVNGDGESEARPRNVAMLVMIRAY</sequence>
<dbReference type="RefSeq" id="WP_084899632.1">
    <property type="nucleotide sequence ID" value="NZ_CP020737.1"/>
</dbReference>
<reference evidence="1 2" key="1">
    <citation type="submission" date="2017-01" db="EMBL/GenBank/DDBJ databases">
        <title>Whole-Genome Shotgun Sequencing of Two beta-Proteobacterial Species in Search of the Bulgecin Biosynthetic Cluster.</title>
        <authorList>
            <person name="Horsman M.E."/>
            <person name="Marous D.R."/>
            <person name="Li R."/>
            <person name="Oliver R.A."/>
            <person name="Byun B."/>
            <person name="Emrich S.J."/>
            <person name="Boggess B."/>
            <person name="Townsend C.A."/>
            <person name="Mobashery S."/>
        </authorList>
    </citation>
    <scope>NUCLEOTIDE SEQUENCE [LARGE SCALE GENOMIC DNA]</scope>
    <source>
        <strain evidence="1 2">ATCC 31433</strain>
    </source>
</reference>
<proteinExistence type="predicted"/>
<gene>
    <name evidence="1" type="ORF">BZL54_18135</name>
</gene>
<dbReference type="SUPFAM" id="SSF88874">
    <property type="entry name" value="Receptor-binding domain of short tail fibre protein gp12"/>
    <property type="match status" value="1"/>
</dbReference>
<dbReference type="EMBL" id="MTZU01000052">
    <property type="protein sequence ID" value="PCE31145.1"/>
    <property type="molecule type" value="Genomic_DNA"/>
</dbReference>
<organism evidence="1 2">
    <name type="scientific">Burkholderia ubonensis subsp. mesacidophila</name>
    <dbReference type="NCBI Taxonomy" id="265293"/>
    <lineage>
        <taxon>Bacteria</taxon>
        <taxon>Pseudomonadati</taxon>
        <taxon>Pseudomonadota</taxon>
        <taxon>Betaproteobacteria</taxon>
        <taxon>Burkholderiales</taxon>
        <taxon>Burkholderiaceae</taxon>
        <taxon>Burkholderia</taxon>
        <taxon>Burkholderia cepacia complex</taxon>
    </lineage>
</organism>
<dbReference type="Gene3D" id="3.90.1340.10">
    <property type="entry name" value="Phage tail collar domain"/>
    <property type="match status" value="1"/>
</dbReference>
<dbReference type="InterPro" id="IPR037053">
    <property type="entry name" value="Phage_tail_collar_dom_sf"/>
</dbReference>
<name>A0A2A4FDC5_9BURK</name>
<evidence type="ECO:0000313" key="2">
    <source>
        <dbReference type="Proteomes" id="UP000217994"/>
    </source>
</evidence>
<accession>A0A2A4FDC5</accession>
<dbReference type="Proteomes" id="UP000217994">
    <property type="component" value="Unassembled WGS sequence"/>
</dbReference>
<dbReference type="AlphaFoldDB" id="A0A2A4FDC5"/>
<evidence type="ECO:0000313" key="1">
    <source>
        <dbReference type="EMBL" id="PCE31145.1"/>
    </source>
</evidence>